<dbReference type="InterPro" id="IPR029063">
    <property type="entry name" value="SAM-dependent_MTases_sf"/>
</dbReference>
<comment type="caution">
    <text evidence="3">The sequence shown here is derived from an EMBL/GenBank/DDBJ whole genome shotgun (WGS) entry which is preliminary data.</text>
</comment>
<keyword evidence="2" id="KW-1133">Transmembrane helix</keyword>
<feature type="transmembrane region" description="Helical" evidence="2">
    <location>
        <begin position="304"/>
        <end position="327"/>
    </location>
</feature>
<feature type="transmembrane region" description="Helical" evidence="2">
    <location>
        <begin position="145"/>
        <end position="166"/>
    </location>
</feature>
<dbReference type="CDD" id="cd02440">
    <property type="entry name" value="AdoMet_MTases"/>
    <property type="match status" value="1"/>
</dbReference>
<keyword evidence="2" id="KW-0812">Transmembrane</keyword>
<dbReference type="PANTHER" id="PTHR43317:SF1">
    <property type="entry name" value="THERMOSPERMINE SYNTHASE ACAULIS5"/>
    <property type="match status" value="1"/>
</dbReference>
<dbReference type="GO" id="GO:0006596">
    <property type="term" value="P:polyamine biosynthetic process"/>
    <property type="evidence" value="ECO:0007669"/>
    <property type="project" value="UniProtKB-KW"/>
</dbReference>
<feature type="transmembrane region" description="Helical" evidence="2">
    <location>
        <begin position="223"/>
        <end position="241"/>
    </location>
</feature>
<sequence length="705" mass="76298">MPAALLTKIMFSATLGLAGFLLFQVQPVLAKFILPWFGGSATTWTVCMLFFQLALLAGYGYAYALTAPIRPRTQALLHIGLLGLALLALPITPSDAYKPDNADNPLGRIMALLTVCVGLPYMVLSTTSPLLQRWLAQIDRSLLASRFFAVSNLGSFLGLLSYPFIFEPLLSSPEQTIGWSRLFVVFALLMAGCAAIVLMRANPPATMSEMADASAAPAASDRFWLWLVYSGLGSVLLIATTNQMTQWTAVIPFLWILPLSLYLATFIIAFGYQHLYHRLGFFIGFVLLAVASVGLVPSDPGEGLLLRLAFNAATMTAGCMICHAEMVRLQPPATRLPRFYMAISLGGALGGIAVALIAPLIFSDYWEYPLALIATTVMGAALSWRSLEPGARGQRLALIASCASAIAGAGYALSQTAHSERDVVDRIRNFYGVVKIIREHQDEPERFSLTMVQAGVPQGSQYQIPARRNEPYCAFLPGSGVGHALAALRARPAASKMPLRIGSVGLGVGVLAALGQPGDDMRVYELNPAVTDLTNRHFSFVRDSKAKVQVFHGDGRILLERELAAGTPGKFDLLVVDAFRGASPPLHLMTKEAFDIYLRHLAPGGILAINFEIDVFGLAPLHRGLSKEFSLNVGWFETPSASDDCDDTVSWALYTRDAALFAAPDIKSGLSQWRDDGKSTLLWTDANANLLSIVNWDNLIGRVAE</sequence>
<feature type="transmembrane region" description="Helical" evidence="2">
    <location>
        <begin position="178"/>
        <end position="202"/>
    </location>
</feature>
<dbReference type="EMBL" id="LWDL01000031">
    <property type="protein sequence ID" value="OQW49702.1"/>
    <property type="molecule type" value="Genomic_DNA"/>
</dbReference>
<evidence type="ECO:0008006" key="5">
    <source>
        <dbReference type="Google" id="ProtNLM"/>
    </source>
</evidence>
<evidence type="ECO:0000256" key="1">
    <source>
        <dbReference type="ARBA" id="ARBA00023115"/>
    </source>
</evidence>
<dbReference type="NCBIfam" id="NF037959">
    <property type="entry name" value="MFS_SpdSyn"/>
    <property type="match status" value="1"/>
</dbReference>
<dbReference type="SUPFAM" id="SSF103473">
    <property type="entry name" value="MFS general substrate transporter"/>
    <property type="match status" value="1"/>
</dbReference>
<evidence type="ECO:0000313" key="3">
    <source>
        <dbReference type="EMBL" id="OQW49702.1"/>
    </source>
</evidence>
<feature type="transmembrane region" description="Helical" evidence="2">
    <location>
        <begin position="75"/>
        <end position="93"/>
    </location>
</feature>
<feature type="transmembrane region" description="Helical" evidence="2">
    <location>
        <begin position="253"/>
        <end position="272"/>
    </location>
</feature>
<feature type="transmembrane region" description="Helical" evidence="2">
    <location>
        <begin position="339"/>
        <end position="362"/>
    </location>
</feature>
<protein>
    <recommendedName>
        <fullName evidence="5">PABS domain-containing protein</fullName>
    </recommendedName>
</protein>
<dbReference type="AlphaFoldDB" id="A0A1W9HR15"/>
<proteinExistence type="predicted"/>
<dbReference type="SUPFAM" id="SSF53335">
    <property type="entry name" value="S-adenosyl-L-methionine-dependent methyltransferases"/>
    <property type="match status" value="1"/>
</dbReference>
<dbReference type="Gene3D" id="3.40.50.150">
    <property type="entry name" value="Vaccinia Virus protein VP39"/>
    <property type="match status" value="1"/>
</dbReference>
<gene>
    <name evidence="3" type="ORF">A4S15_03045</name>
</gene>
<feature type="transmembrane region" description="Helical" evidence="2">
    <location>
        <begin position="368"/>
        <end position="384"/>
    </location>
</feature>
<name>A0A1W9HR15_9HYPH</name>
<reference evidence="3 4" key="1">
    <citation type="journal article" date="2017" name="Water Res.">
        <title>Comammox in drinking water systems.</title>
        <authorList>
            <person name="Wang Y."/>
            <person name="Ma L."/>
            <person name="Mao Y."/>
            <person name="Jiang X."/>
            <person name="Xia Y."/>
            <person name="Yu K."/>
            <person name="Li B."/>
            <person name="Zhang T."/>
        </authorList>
    </citation>
    <scope>NUCLEOTIDE SEQUENCE [LARGE SCALE GENOMIC DNA]</scope>
    <source>
        <strain evidence="3">SG_bin8</strain>
    </source>
</reference>
<dbReference type="PANTHER" id="PTHR43317">
    <property type="entry name" value="THERMOSPERMINE SYNTHASE ACAULIS5"/>
    <property type="match status" value="1"/>
</dbReference>
<dbReference type="InterPro" id="IPR036259">
    <property type="entry name" value="MFS_trans_sf"/>
</dbReference>
<dbReference type="RefSeq" id="WP_376799921.1">
    <property type="nucleotide sequence ID" value="NZ_DBNB01000008.1"/>
</dbReference>
<evidence type="ECO:0000256" key="2">
    <source>
        <dbReference type="SAM" id="Phobius"/>
    </source>
</evidence>
<feature type="transmembrane region" description="Helical" evidence="2">
    <location>
        <begin position="40"/>
        <end position="63"/>
    </location>
</feature>
<dbReference type="Proteomes" id="UP000192872">
    <property type="component" value="Unassembled WGS sequence"/>
</dbReference>
<evidence type="ECO:0000313" key="4">
    <source>
        <dbReference type="Proteomes" id="UP000192872"/>
    </source>
</evidence>
<keyword evidence="1" id="KW-0620">Polyamine biosynthesis</keyword>
<feature type="transmembrane region" description="Helical" evidence="2">
    <location>
        <begin position="396"/>
        <end position="413"/>
    </location>
</feature>
<feature type="transmembrane region" description="Helical" evidence="2">
    <location>
        <begin position="105"/>
        <end position="124"/>
    </location>
</feature>
<accession>A0A1W9HR15</accession>
<dbReference type="STRING" id="1827387.A4S15_03045"/>
<organism evidence="3 4">
    <name type="scientific">Candidatus Raskinella chloraquaticus</name>
    <dbReference type="NCBI Taxonomy" id="1951219"/>
    <lineage>
        <taxon>Bacteria</taxon>
        <taxon>Pseudomonadati</taxon>
        <taxon>Pseudomonadota</taxon>
        <taxon>Alphaproteobacteria</taxon>
        <taxon>Hyphomicrobiales</taxon>
        <taxon>Phreatobacteraceae</taxon>
        <taxon>Candidatus Raskinella</taxon>
    </lineage>
</organism>
<keyword evidence="2" id="KW-0472">Membrane</keyword>
<feature type="transmembrane region" description="Helical" evidence="2">
    <location>
        <begin position="279"/>
        <end position="298"/>
    </location>
</feature>